<dbReference type="OrthoDB" id="275776at2"/>
<keyword evidence="5 6" id="KW-0413">Isomerase</keyword>
<reference evidence="10 11" key="1">
    <citation type="submission" date="2019-02" db="EMBL/GenBank/DDBJ databases">
        <title>Deep-cultivation of Planctomycetes and their phenomic and genomic characterization uncovers novel biology.</title>
        <authorList>
            <person name="Wiegand S."/>
            <person name="Jogler M."/>
            <person name="Boedeker C."/>
            <person name="Pinto D."/>
            <person name="Vollmers J."/>
            <person name="Rivas-Marin E."/>
            <person name="Kohn T."/>
            <person name="Peeters S.H."/>
            <person name="Heuer A."/>
            <person name="Rast P."/>
            <person name="Oberbeckmann S."/>
            <person name="Bunk B."/>
            <person name="Jeske O."/>
            <person name="Meyerdierks A."/>
            <person name="Storesund J.E."/>
            <person name="Kallscheuer N."/>
            <person name="Luecker S."/>
            <person name="Lage O.M."/>
            <person name="Pohl T."/>
            <person name="Merkel B.J."/>
            <person name="Hornburger P."/>
            <person name="Mueller R.-W."/>
            <person name="Bruemmer F."/>
            <person name="Labrenz M."/>
            <person name="Spormann A.M."/>
            <person name="Op den Camp H."/>
            <person name="Overmann J."/>
            <person name="Amann R."/>
            <person name="Jetten M.S.M."/>
            <person name="Mascher T."/>
            <person name="Medema M.H."/>
            <person name="Devos D.P."/>
            <person name="Kaster A.-K."/>
            <person name="Ovreas L."/>
            <person name="Rohde M."/>
            <person name="Galperin M.Y."/>
            <person name="Jogler C."/>
        </authorList>
    </citation>
    <scope>NUCLEOTIDE SEQUENCE [LARGE SCALE GENOMIC DNA]</scope>
    <source>
        <strain evidence="10 11">Mal4</strain>
    </source>
</reference>
<name>A0A517Z2M2_9PLAN</name>
<protein>
    <recommendedName>
        <fullName evidence="2">peptidylprolyl isomerase</fullName>
        <ecNumber evidence="2">5.2.1.8</ecNumber>
    </recommendedName>
</protein>
<dbReference type="Gene3D" id="1.10.4030.10">
    <property type="entry name" value="Porin chaperone SurA, peptide-binding domain"/>
    <property type="match status" value="1"/>
</dbReference>
<keyword evidence="3" id="KW-0732">Signal</keyword>
<accession>A0A517Z2M2</accession>
<gene>
    <name evidence="10" type="primary">prsA2</name>
    <name evidence="10" type="ORF">Mal4_10300</name>
</gene>
<dbReference type="RefSeq" id="WP_145367367.1">
    <property type="nucleotide sequence ID" value="NZ_CP036275.1"/>
</dbReference>
<feature type="compositionally biased region" description="Polar residues" evidence="7">
    <location>
        <begin position="349"/>
        <end position="362"/>
    </location>
</feature>
<evidence type="ECO:0000256" key="2">
    <source>
        <dbReference type="ARBA" id="ARBA00013194"/>
    </source>
</evidence>
<evidence type="ECO:0000256" key="8">
    <source>
        <dbReference type="SAM" id="Phobius"/>
    </source>
</evidence>
<dbReference type="EC" id="5.2.1.8" evidence="2"/>
<keyword evidence="8" id="KW-0472">Membrane</keyword>
<dbReference type="EMBL" id="CP036275">
    <property type="protein sequence ID" value="QDU36734.1"/>
    <property type="molecule type" value="Genomic_DNA"/>
</dbReference>
<feature type="domain" description="PpiC" evidence="9">
    <location>
        <begin position="193"/>
        <end position="285"/>
    </location>
</feature>
<feature type="region of interest" description="Disordered" evidence="7">
    <location>
        <begin position="230"/>
        <end position="251"/>
    </location>
</feature>
<evidence type="ECO:0000256" key="6">
    <source>
        <dbReference type="PROSITE-ProRule" id="PRU00278"/>
    </source>
</evidence>
<keyword evidence="8" id="KW-0812">Transmembrane</keyword>
<dbReference type="PANTHER" id="PTHR47245:SF1">
    <property type="entry name" value="FOLDASE PROTEIN PRSA"/>
    <property type="match status" value="1"/>
</dbReference>
<organism evidence="10 11">
    <name type="scientific">Maioricimonas rarisocia</name>
    <dbReference type="NCBI Taxonomy" id="2528026"/>
    <lineage>
        <taxon>Bacteria</taxon>
        <taxon>Pseudomonadati</taxon>
        <taxon>Planctomycetota</taxon>
        <taxon>Planctomycetia</taxon>
        <taxon>Planctomycetales</taxon>
        <taxon>Planctomycetaceae</taxon>
        <taxon>Maioricimonas</taxon>
    </lineage>
</organism>
<evidence type="ECO:0000313" key="10">
    <source>
        <dbReference type="EMBL" id="QDU36734.1"/>
    </source>
</evidence>
<dbReference type="GO" id="GO:0003755">
    <property type="term" value="F:peptidyl-prolyl cis-trans isomerase activity"/>
    <property type="evidence" value="ECO:0007669"/>
    <property type="project" value="UniProtKB-KW"/>
</dbReference>
<dbReference type="InterPro" id="IPR050245">
    <property type="entry name" value="PrsA_foldase"/>
</dbReference>
<feature type="transmembrane region" description="Helical" evidence="8">
    <location>
        <begin position="23"/>
        <end position="44"/>
    </location>
</feature>
<evidence type="ECO:0000256" key="1">
    <source>
        <dbReference type="ARBA" id="ARBA00000971"/>
    </source>
</evidence>
<keyword evidence="11" id="KW-1185">Reference proteome</keyword>
<dbReference type="PROSITE" id="PS50198">
    <property type="entry name" value="PPIC_PPIASE_2"/>
    <property type="match status" value="1"/>
</dbReference>
<proteinExistence type="predicted"/>
<comment type="catalytic activity">
    <reaction evidence="1">
        <text>[protein]-peptidylproline (omega=180) = [protein]-peptidylproline (omega=0)</text>
        <dbReference type="Rhea" id="RHEA:16237"/>
        <dbReference type="Rhea" id="RHEA-COMP:10747"/>
        <dbReference type="Rhea" id="RHEA-COMP:10748"/>
        <dbReference type="ChEBI" id="CHEBI:83833"/>
        <dbReference type="ChEBI" id="CHEBI:83834"/>
        <dbReference type="EC" id="5.2.1.8"/>
    </reaction>
</comment>
<dbReference type="Pfam" id="PF00639">
    <property type="entry name" value="Rotamase"/>
    <property type="match status" value="1"/>
</dbReference>
<feature type="region of interest" description="Disordered" evidence="7">
    <location>
        <begin position="333"/>
        <end position="369"/>
    </location>
</feature>
<evidence type="ECO:0000256" key="3">
    <source>
        <dbReference type="ARBA" id="ARBA00022729"/>
    </source>
</evidence>
<dbReference type="KEGG" id="mri:Mal4_10300"/>
<evidence type="ECO:0000256" key="5">
    <source>
        <dbReference type="ARBA" id="ARBA00023235"/>
    </source>
</evidence>
<dbReference type="InterPro" id="IPR000297">
    <property type="entry name" value="PPIase_PpiC"/>
</dbReference>
<evidence type="ECO:0000259" key="9">
    <source>
        <dbReference type="PROSITE" id="PS50198"/>
    </source>
</evidence>
<evidence type="ECO:0000313" key="11">
    <source>
        <dbReference type="Proteomes" id="UP000320496"/>
    </source>
</evidence>
<dbReference type="AlphaFoldDB" id="A0A517Z2M2"/>
<evidence type="ECO:0000256" key="7">
    <source>
        <dbReference type="SAM" id="MobiDB-lite"/>
    </source>
</evidence>
<dbReference type="InterPro" id="IPR046357">
    <property type="entry name" value="PPIase_dom_sf"/>
</dbReference>
<dbReference type="SUPFAM" id="SSF109998">
    <property type="entry name" value="Triger factor/SurA peptide-binding domain-like"/>
    <property type="match status" value="1"/>
</dbReference>
<sequence>MSERIHSQPQEAAAPTTGRRRKFMPAIAGTALAMLVAAVLFQIFRAEPAASQTRADGQSAGRASLASAASGQVVAKVNGESVPYDMVARECYERHGAEVLDNIINRMIIQQECERRGVTVTQSEVQQEVVKIAKKFNLPVDTWYQMLQAERGVGKAQYHRDIIWPMLALKKLASADAKPTEDDMMKTFERDYGPRVKARMILVDGNLRQANSIWQKAVDDPDSFDRLARELSSDPNTRPLGGAIPPIRKNGGSAQVEKEAFKLREGEISPVIQVAENRYVILKCEGYTEPIVSDIKQVWNELYQQLIEEKTQESVARVFEDLKKDAQVHNFLTQTSTGGSPYAKGGNGIQQTSGVTSPQSVVPDSATRR</sequence>
<dbReference type="InterPro" id="IPR027304">
    <property type="entry name" value="Trigger_fact/SurA_dom_sf"/>
</dbReference>
<keyword evidence="4 6" id="KW-0697">Rotamase</keyword>
<keyword evidence="8" id="KW-1133">Transmembrane helix</keyword>
<evidence type="ECO:0000256" key="4">
    <source>
        <dbReference type="ARBA" id="ARBA00023110"/>
    </source>
</evidence>
<dbReference type="PANTHER" id="PTHR47245">
    <property type="entry name" value="PEPTIDYLPROLYL ISOMERASE"/>
    <property type="match status" value="1"/>
</dbReference>
<dbReference type="SUPFAM" id="SSF54534">
    <property type="entry name" value="FKBP-like"/>
    <property type="match status" value="1"/>
</dbReference>
<dbReference type="Proteomes" id="UP000320496">
    <property type="component" value="Chromosome"/>
</dbReference>
<dbReference type="Gene3D" id="3.10.50.40">
    <property type="match status" value="1"/>
</dbReference>